<dbReference type="AlphaFoldDB" id="A0A1H3T1Q2"/>
<dbReference type="Gene3D" id="3.90.950.20">
    <property type="entry name" value="CinA-like"/>
    <property type="match status" value="1"/>
</dbReference>
<evidence type="ECO:0000259" key="1">
    <source>
        <dbReference type="Pfam" id="PF02464"/>
    </source>
</evidence>
<reference evidence="2 3" key="1">
    <citation type="submission" date="2016-10" db="EMBL/GenBank/DDBJ databases">
        <authorList>
            <person name="de Groot N.N."/>
        </authorList>
    </citation>
    <scope>NUCLEOTIDE SEQUENCE [LARGE SCALE GENOMIC DNA]</scope>
    <source>
        <strain evidence="2 3">CGMCC 4.3491</strain>
    </source>
</reference>
<sequence>MSDEPDARAERIVAALTARHVTLAVAESLTGGLLTAAFVAVPGASVVLRGGVVAYDTAIKHSVLGVDAEVLAAYGPVHPDVARQMAVGVRTALALDGVEPEIGISTTGVAGPDAQDGHPPGTAFVGVAVGGSVRSFALHLDGDRNTVRAAVVREALAFLEESLSSTGSGM</sequence>
<keyword evidence="3" id="KW-1185">Reference proteome</keyword>
<evidence type="ECO:0000313" key="2">
    <source>
        <dbReference type="EMBL" id="SDZ44196.1"/>
    </source>
</evidence>
<dbReference type="InterPro" id="IPR036653">
    <property type="entry name" value="CinA-like_C"/>
</dbReference>
<evidence type="ECO:0000313" key="3">
    <source>
        <dbReference type="Proteomes" id="UP000198891"/>
    </source>
</evidence>
<organism evidence="2 3">
    <name type="scientific">Herbiconiux ginsengi</name>
    <dbReference type="NCBI Taxonomy" id="381665"/>
    <lineage>
        <taxon>Bacteria</taxon>
        <taxon>Bacillati</taxon>
        <taxon>Actinomycetota</taxon>
        <taxon>Actinomycetes</taxon>
        <taxon>Micrococcales</taxon>
        <taxon>Microbacteriaceae</taxon>
        <taxon>Herbiconiux</taxon>
    </lineage>
</organism>
<dbReference type="EMBL" id="FNPZ01000004">
    <property type="protein sequence ID" value="SDZ44196.1"/>
    <property type="molecule type" value="Genomic_DNA"/>
</dbReference>
<dbReference type="OrthoDB" id="1253990at2"/>
<dbReference type="SUPFAM" id="SSF142433">
    <property type="entry name" value="CinA-like"/>
    <property type="match status" value="1"/>
</dbReference>
<name>A0A1H3T1Q2_9MICO</name>
<proteinExistence type="predicted"/>
<dbReference type="InterPro" id="IPR008136">
    <property type="entry name" value="CinA_C"/>
</dbReference>
<feature type="domain" description="CinA C-terminal" evidence="1">
    <location>
        <begin position="9"/>
        <end position="162"/>
    </location>
</feature>
<dbReference type="Proteomes" id="UP000198891">
    <property type="component" value="Unassembled WGS sequence"/>
</dbReference>
<dbReference type="RefSeq" id="WP_092557197.1">
    <property type="nucleotide sequence ID" value="NZ_FNPZ01000004.1"/>
</dbReference>
<gene>
    <name evidence="2" type="ORF">SAMN05216554_3912</name>
</gene>
<dbReference type="Pfam" id="PF02464">
    <property type="entry name" value="CinA"/>
    <property type="match status" value="1"/>
</dbReference>
<dbReference type="NCBIfam" id="TIGR00199">
    <property type="entry name" value="PncC_domain"/>
    <property type="match status" value="1"/>
</dbReference>
<accession>A0A1H3T1Q2</accession>
<dbReference type="STRING" id="381665.SAMN05216554_3912"/>
<protein>
    <submittedName>
        <fullName evidence="2">Competence/damage-inducible protein cinA</fullName>
    </submittedName>
</protein>